<evidence type="ECO:0000313" key="1">
    <source>
        <dbReference type="EMBL" id="OXU18439.1"/>
    </source>
</evidence>
<evidence type="ECO:0000313" key="2">
    <source>
        <dbReference type="Proteomes" id="UP000215335"/>
    </source>
</evidence>
<protein>
    <submittedName>
        <fullName evidence="1">Uncharacterized protein</fullName>
    </submittedName>
</protein>
<dbReference type="EMBL" id="NNAY01004054">
    <property type="protein sequence ID" value="OXU18439.1"/>
    <property type="molecule type" value="Genomic_DNA"/>
</dbReference>
<keyword evidence="2" id="KW-1185">Reference proteome</keyword>
<reference evidence="1 2" key="1">
    <citation type="journal article" date="2017" name="Curr. Biol.">
        <title>The Evolution of Venom by Co-option of Single-Copy Genes.</title>
        <authorList>
            <person name="Martinson E.O."/>
            <person name="Mrinalini"/>
            <person name="Kelkar Y.D."/>
            <person name="Chang C.H."/>
            <person name="Werren J.H."/>
        </authorList>
    </citation>
    <scope>NUCLEOTIDE SEQUENCE [LARGE SCALE GENOMIC DNA]</scope>
    <source>
        <strain evidence="1 2">Alberta</strain>
        <tissue evidence="1">Whole body</tissue>
    </source>
</reference>
<gene>
    <name evidence="1" type="ORF">TSAR_002980</name>
</gene>
<sequence length="75" mass="8692">MHLNENKITYFSSFGPRDRPLCSANKMKRGSKYLKRDKGMEAYTQYSDDSSEFSQASDIEDDIENSLTTVLPIYR</sequence>
<organism evidence="1 2">
    <name type="scientific">Trichomalopsis sarcophagae</name>
    <dbReference type="NCBI Taxonomy" id="543379"/>
    <lineage>
        <taxon>Eukaryota</taxon>
        <taxon>Metazoa</taxon>
        <taxon>Ecdysozoa</taxon>
        <taxon>Arthropoda</taxon>
        <taxon>Hexapoda</taxon>
        <taxon>Insecta</taxon>
        <taxon>Pterygota</taxon>
        <taxon>Neoptera</taxon>
        <taxon>Endopterygota</taxon>
        <taxon>Hymenoptera</taxon>
        <taxon>Apocrita</taxon>
        <taxon>Proctotrupomorpha</taxon>
        <taxon>Chalcidoidea</taxon>
        <taxon>Pteromalidae</taxon>
        <taxon>Pteromalinae</taxon>
        <taxon>Trichomalopsis</taxon>
    </lineage>
</organism>
<name>A0A232EJ93_9HYME</name>
<feature type="non-terminal residue" evidence="1">
    <location>
        <position position="75"/>
    </location>
</feature>
<dbReference type="Proteomes" id="UP000215335">
    <property type="component" value="Unassembled WGS sequence"/>
</dbReference>
<proteinExistence type="predicted"/>
<dbReference type="AlphaFoldDB" id="A0A232EJ93"/>
<accession>A0A232EJ93</accession>
<comment type="caution">
    <text evidence="1">The sequence shown here is derived from an EMBL/GenBank/DDBJ whole genome shotgun (WGS) entry which is preliminary data.</text>
</comment>